<evidence type="ECO:0000256" key="2">
    <source>
        <dbReference type="ARBA" id="ARBA00004601"/>
    </source>
</evidence>
<dbReference type="InterPro" id="IPR039273">
    <property type="entry name" value="TEPSIN"/>
</dbReference>
<dbReference type="PANTHER" id="PTHR21514:SF0">
    <property type="entry name" value="AP-4 COMPLEX ACCESSORY SUBUNIT TEPSIN"/>
    <property type="match status" value="1"/>
</dbReference>
<dbReference type="InterPro" id="IPR035802">
    <property type="entry name" value="ENTH/VHS_tepsin"/>
</dbReference>
<evidence type="ECO:0000256" key="3">
    <source>
        <dbReference type="ARBA" id="ARBA00023034"/>
    </source>
</evidence>
<evidence type="ECO:0000313" key="8">
    <source>
        <dbReference type="Proteomes" id="UP000287651"/>
    </source>
</evidence>
<dbReference type="Proteomes" id="UP000287651">
    <property type="component" value="Unassembled WGS sequence"/>
</dbReference>
<dbReference type="GO" id="GO:0035091">
    <property type="term" value="F:phosphatidylinositol binding"/>
    <property type="evidence" value="ECO:0007669"/>
    <property type="project" value="InterPro"/>
</dbReference>
<keyword evidence="3" id="KW-0333">Golgi apparatus</keyword>
<evidence type="ECO:0000313" key="7">
    <source>
        <dbReference type="EMBL" id="RRT69901.1"/>
    </source>
</evidence>
<feature type="domain" description="VHS" evidence="6">
    <location>
        <begin position="85"/>
        <end position="139"/>
    </location>
</feature>
<dbReference type="PROSITE" id="PS50179">
    <property type="entry name" value="VHS"/>
    <property type="match status" value="1"/>
</dbReference>
<feature type="compositionally biased region" description="Basic and acidic residues" evidence="5">
    <location>
        <begin position="486"/>
        <end position="504"/>
    </location>
</feature>
<dbReference type="InterPro" id="IPR002014">
    <property type="entry name" value="VHS_dom"/>
</dbReference>
<feature type="non-terminal residue" evidence="7">
    <location>
        <position position="1"/>
    </location>
</feature>
<feature type="compositionally biased region" description="Low complexity" evidence="5">
    <location>
        <begin position="298"/>
        <end position="313"/>
    </location>
</feature>
<accession>A0A427A147</accession>
<organism evidence="7 8">
    <name type="scientific">Ensete ventricosum</name>
    <name type="common">Abyssinian banana</name>
    <name type="synonym">Musa ensete</name>
    <dbReference type="NCBI Taxonomy" id="4639"/>
    <lineage>
        <taxon>Eukaryota</taxon>
        <taxon>Viridiplantae</taxon>
        <taxon>Streptophyta</taxon>
        <taxon>Embryophyta</taxon>
        <taxon>Tracheophyta</taxon>
        <taxon>Spermatophyta</taxon>
        <taxon>Magnoliopsida</taxon>
        <taxon>Liliopsida</taxon>
        <taxon>Zingiberales</taxon>
        <taxon>Musaceae</taxon>
        <taxon>Ensete</taxon>
    </lineage>
</organism>
<dbReference type="GO" id="GO:0030136">
    <property type="term" value="C:clathrin-coated vesicle"/>
    <property type="evidence" value="ECO:0007669"/>
    <property type="project" value="UniProtKB-SubCell"/>
</dbReference>
<name>A0A427A147_ENSVE</name>
<dbReference type="InterPro" id="IPR013809">
    <property type="entry name" value="ENTH"/>
</dbReference>
<dbReference type="Pfam" id="PF01417">
    <property type="entry name" value="ENTH"/>
    <property type="match status" value="1"/>
</dbReference>
<evidence type="ECO:0000256" key="4">
    <source>
        <dbReference type="ARBA" id="ARBA00023329"/>
    </source>
</evidence>
<reference evidence="7 8" key="1">
    <citation type="journal article" date="2014" name="Agronomy (Basel)">
        <title>A Draft Genome Sequence for Ensete ventricosum, the Drought-Tolerant Tree Against Hunger.</title>
        <authorList>
            <person name="Harrison J."/>
            <person name="Moore K.A."/>
            <person name="Paszkiewicz K."/>
            <person name="Jones T."/>
            <person name="Grant M."/>
            <person name="Ambacheew D."/>
            <person name="Muzemil S."/>
            <person name="Studholme D.J."/>
        </authorList>
    </citation>
    <scope>NUCLEOTIDE SEQUENCE [LARGE SCALE GENOMIC DNA]</scope>
</reference>
<keyword evidence="4" id="KW-0968">Cytoplasmic vesicle</keyword>
<dbReference type="CDD" id="cd03572">
    <property type="entry name" value="ENTH_like_Tepsin"/>
    <property type="match status" value="1"/>
</dbReference>
<gene>
    <name evidence="7" type="ORF">B296_00002746</name>
</gene>
<evidence type="ECO:0000256" key="5">
    <source>
        <dbReference type="SAM" id="MobiDB-lite"/>
    </source>
</evidence>
<dbReference type="SMART" id="SM00288">
    <property type="entry name" value="VHS"/>
    <property type="match status" value="1"/>
</dbReference>
<sequence length="854" mass="94483">VFWWSTSAVNLEFWNTGSWFLVDSSAFLWLLSGFRGCNRLGFALIFWFVNMDQSRRAVEAYWRCRMVDGITSDEDKVAPVYKLEEVCELLRVSPAGIVKEVSDYILKRLDHKSPVVKQKALRLIKYAVGKSGNEFKREMQRHSVATRQLFHYKGQLDPLKGDALNQAVRDTAHEAIAAIFASEDNKGATPVQCLDKRIEGFGNMNFGVPSGAKRSFLSEVVDLGSASIKQGLSTIAAAHTSRKNDTGSYKSPNLRRSLTTEVDSRNEYGGNEHQRESWEVSEISKRNFGAWEPGSRVSEATSVENENTSSSNAGVKTHEERLLETIVTSGGVRLQPTRDALQAFLAEAARLDGVAMSHALEIKLQSHLWQFTWCFQVRMKAMCVLESILRKKDDEHFFNTVSYFTENKDSVVKCSELPQASLREKAIKVLFVHMNLLLKSVGMTLLTFKRLLILFASRSACTGSPVDRHADRPLLSDISLATPRRGEAKKRVFEEEGEASRKSTTESPMCPSSTGATTGSPHLSFFFFFLRSFVLSLLDGEQTPGLRGEPSNGKVKPAPVVQMPDLIDTGELDDYGSRDSMEKQHEHCAAKLKPSGSFVDDLFESDSIADLSTTDNKNLDDPFADVTFHVTVDKEQNDLFSGLTVDDKKSDIALNFPETKNPDLLDVFGANSEQLEEEAGKVRSNVQNLMAGLTLNSMIQENEQPGVVGASGGAFSRLGFLPNSSQPSQIPPNGAMDVNAMYPQVPMQYGISPNIMFNQSFASQSMNYGTMGAFIAQQQLLLQNLGSLNTGFGHTTGNAMERSNSFPFPDIFQLSNNPVQSHASVVKSPKAETKAFDFISVMILPPHKCSVIPL</sequence>
<feature type="region of interest" description="Disordered" evidence="5">
    <location>
        <begin position="486"/>
        <end position="515"/>
    </location>
</feature>
<evidence type="ECO:0000259" key="6">
    <source>
        <dbReference type="PROSITE" id="PS50179"/>
    </source>
</evidence>
<feature type="compositionally biased region" description="Polar residues" evidence="5">
    <location>
        <begin position="505"/>
        <end position="515"/>
    </location>
</feature>
<protein>
    <recommendedName>
        <fullName evidence="6">VHS domain-containing protein</fullName>
    </recommendedName>
</protein>
<feature type="region of interest" description="Disordered" evidence="5">
    <location>
        <begin position="239"/>
        <end position="276"/>
    </location>
</feature>
<dbReference type="Gene3D" id="1.25.40.90">
    <property type="match status" value="1"/>
</dbReference>
<feature type="region of interest" description="Disordered" evidence="5">
    <location>
        <begin position="296"/>
        <end position="316"/>
    </location>
</feature>
<feature type="compositionally biased region" description="Basic and acidic residues" evidence="5">
    <location>
        <begin position="262"/>
        <end position="276"/>
    </location>
</feature>
<proteinExistence type="predicted"/>
<evidence type="ECO:0000256" key="1">
    <source>
        <dbReference type="ARBA" id="ARBA00004132"/>
    </source>
</evidence>
<dbReference type="EMBL" id="AMZH03004189">
    <property type="protein sequence ID" value="RRT69901.1"/>
    <property type="molecule type" value="Genomic_DNA"/>
</dbReference>
<dbReference type="PANTHER" id="PTHR21514">
    <property type="entry name" value="AP-4 COMPLEX ACCESSORY SUBUNIT TEPSIN"/>
    <property type="match status" value="1"/>
</dbReference>
<comment type="subcellular location">
    <subcellularLocation>
        <location evidence="1">Cytoplasmic vesicle</location>
        <location evidence="1">Clathrin-coated vesicle</location>
    </subcellularLocation>
    <subcellularLocation>
        <location evidence="2">Golgi apparatus</location>
        <location evidence="2">trans-Golgi network</location>
    </subcellularLocation>
</comment>
<dbReference type="SUPFAM" id="SSF48464">
    <property type="entry name" value="ENTH/VHS domain"/>
    <property type="match status" value="1"/>
</dbReference>
<feature type="compositionally biased region" description="Polar residues" evidence="5">
    <location>
        <begin position="246"/>
        <end position="261"/>
    </location>
</feature>
<dbReference type="InterPro" id="IPR008942">
    <property type="entry name" value="ENTH_VHS"/>
</dbReference>
<comment type="caution">
    <text evidence="7">The sequence shown here is derived from an EMBL/GenBank/DDBJ whole genome shotgun (WGS) entry which is preliminary data.</text>
</comment>
<dbReference type="GO" id="GO:0032588">
    <property type="term" value="C:trans-Golgi network membrane"/>
    <property type="evidence" value="ECO:0007669"/>
    <property type="project" value="TreeGrafter"/>
</dbReference>
<dbReference type="GO" id="GO:0043130">
    <property type="term" value="F:ubiquitin binding"/>
    <property type="evidence" value="ECO:0007669"/>
    <property type="project" value="InterPro"/>
</dbReference>
<dbReference type="AlphaFoldDB" id="A0A427A147"/>